<evidence type="ECO:0000256" key="3">
    <source>
        <dbReference type="ARBA" id="ARBA00022679"/>
    </source>
</evidence>
<dbReference type="InterPro" id="IPR004821">
    <property type="entry name" value="Cyt_trans-like"/>
</dbReference>
<evidence type="ECO:0000256" key="2">
    <source>
        <dbReference type="ARBA" id="ARBA00022516"/>
    </source>
</evidence>
<evidence type="ECO:0000256" key="1">
    <source>
        <dbReference type="ARBA" id="ARBA00010101"/>
    </source>
</evidence>
<dbReference type="PANTHER" id="PTHR10739:SF62">
    <property type="entry name" value="CHOLINE-PHOSPHATE CYTIDYLYLTRANSFERASE"/>
    <property type="match status" value="1"/>
</dbReference>
<keyword evidence="3" id="KW-0808">Transferase</keyword>
<feature type="compositionally biased region" description="Low complexity" evidence="12">
    <location>
        <begin position="19"/>
        <end position="40"/>
    </location>
</feature>
<keyword evidence="2" id="KW-0444">Lipid biosynthesis</keyword>
<evidence type="ECO:0000256" key="10">
    <source>
        <dbReference type="ARBA" id="ARBA00048285"/>
    </source>
</evidence>
<dbReference type="GO" id="GO:0031210">
    <property type="term" value="F:phosphatidylcholine binding"/>
    <property type="evidence" value="ECO:0000318"/>
    <property type="project" value="GO_Central"/>
</dbReference>
<dbReference type="FunCoup" id="A0A1U8Q6Y0">
    <property type="interactions" value="1188"/>
</dbReference>
<sequence length="315" mass="35977">MTRLPLKRQGLPKDDDSAAADAGESAATENSSSSVGSESLLTPLSAAAATETDNNSKDKPVRVYADGIYDLFHLGHARSLEQAKKLFPNTYLLVGCCNDEVTHRYKGKTVMTETERYESLRHCRWVDEVIPDAPWVITQEFLDKHKIDYVAHDSLPYADASGAGKDVYEFVKAVGKFKETQRTKGISTSDIIMRILKDYNQYIMRNLARGYSRKDLGVSYVKEKQLRVNMRITKLREKVKEHQEKVGQKLHIVVKTAGMHHGEWVENADRWIAGFLEKFEERCHIMETAIKDRIQEGLRRQQSRVMMSLLHDEES</sequence>
<evidence type="ECO:0000256" key="4">
    <source>
        <dbReference type="ARBA" id="ARBA00022695"/>
    </source>
</evidence>
<dbReference type="Proteomes" id="UP000189703">
    <property type="component" value="Unplaced"/>
</dbReference>
<dbReference type="OMA" id="ERCHIME"/>
<feature type="region of interest" description="Disordered" evidence="12">
    <location>
        <begin position="1"/>
        <end position="40"/>
    </location>
</feature>
<name>A0A1U8Q6Y0_NELNU</name>
<dbReference type="Gene3D" id="3.40.50.620">
    <property type="entry name" value="HUPs"/>
    <property type="match status" value="1"/>
</dbReference>
<comment type="function">
    <text evidence="11">Plays an important role in the biosynthesis of the phospholipid phosphatidylcholine. Catalyzes the formation of CDP-choline.</text>
</comment>
<evidence type="ECO:0000256" key="7">
    <source>
        <dbReference type="ARBA" id="ARBA00023264"/>
    </source>
</evidence>
<keyword evidence="5" id="KW-0443">Lipid metabolism</keyword>
<comment type="similarity">
    <text evidence="1">Belongs to the cytidylyltransferase family.</text>
</comment>
<dbReference type="GO" id="GO:0004105">
    <property type="term" value="F:choline-phosphate cytidylyltransferase activity"/>
    <property type="evidence" value="ECO:0000318"/>
    <property type="project" value="GO_Central"/>
</dbReference>
<keyword evidence="13" id="KW-1185">Reference proteome</keyword>
<proteinExistence type="inferred from homology"/>
<dbReference type="KEGG" id="nnu:104600402"/>
<organism evidence="13 14">
    <name type="scientific">Nelumbo nucifera</name>
    <name type="common">Sacred lotus</name>
    <dbReference type="NCBI Taxonomy" id="4432"/>
    <lineage>
        <taxon>Eukaryota</taxon>
        <taxon>Viridiplantae</taxon>
        <taxon>Streptophyta</taxon>
        <taxon>Embryophyta</taxon>
        <taxon>Tracheophyta</taxon>
        <taxon>Spermatophyta</taxon>
        <taxon>Magnoliopsida</taxon>
        <taxon>Proteales</taxon>
        <taxon>Nelumbonaceae</taxon>
        <taxon>Nelumbo</taxon>
    </lineage>
</organism>
<dbReference type="NCBIfam" id="TIGR00125">
    <property type="entry name" value="cyt_tran_rel"/>
    <property type="match status" value="1"/>
</dbReference>
<evidence type="ECO:0000256" key="8">
    <source>
        <dbReference type="ARBA" id="ARBA00025706"/>
    </source>
</evidence>
<dbReference type="EC" id="2.7.7.15" evidence="9"/>
<evidence type="ECO:0000256" key="11">
    <source>
        <dbReference type="ARBA" id="ARBA00054397"/>
    </source>
</evidence>
<evidence type="ECO:0000313" key="13">
    <source>
        <dbReference type="Proteomes" id="UP000189703"/>
    </source>
</evidence>
<keyword evidence="6" id="KW-0594">Phospholipid biosynthesis</keyword>
<dbReference type="InterPro" id="IPR045049">
    <property type="entry name" value="Pcy1-like"/>
</dbReference>
<gene>
    <name evidence="14" type="primary">LOC104600402</name>
</gene>
<dbReference type="RefSeq" id="XP_019053830.1">
    <property type="nucleotide sequence ID" value="XM_019198285.1"/>
</dbReference>
<comment type="catalytic activity">
    <reaction evidence="10">
        <text>phosphocholine + CTP + H(+) = CDP-choline + diphosphate</text>
        <dbReference type="Rhea" id="RHEA:18997"/>
        <dbReference type="ChEBI" id="CHEBI:15378"/>
        <dbReference type="ChEBI" id="CHEBI:33019"/>
        <dbReference type="ChEBI" id="CHEBI:37563"/>
        <dbReference type="ChEBI" id="CHEBI:58779"/>
        <dbReference type="ChEBI" id="CHEBI:295975"/>
        <dbReference type="EC" id="2.7.7.15"/>
    </reaction>
    <physiologicalReaction direction="left-to-right" evidence="10">
        <dbReference type="Rhea" id="RHEA:18998"/>
    </physiologicalReaction>
</comment>
<dbReference type="OrthoDB" id="17102at2759"/>
<dbReference type="STRING" id="4432.A0A1U8Q6Y0"/>
<dbReference type="CDD" id="cd02174">
    <property type="entry name" value="CCT"/>
    <property type="match status" value="1"/>
</dbReference>
<dbReference type="Pfam" id="PF01467">
    <property type="entry name" value="CTP_transf_like"/>
    <property type="match status" value="1"/>
</dbReference>
<dbReference type="FunFam" id="3.40.50.620:FF:000102">
    <property type="entry name" value="Choline-phosphate cytidylyltransferase 2"/>
    <property type="match status" value="1"/>
</dbReference>
<dbReference type="GeneID" id="104600402"/>
<keyword evidence="7" id="KW-1208">Phospholipid metabolism</keyword>
<protein>
    <recommendedName>
        <fullName evidence="9">choline-phosphate cytidylyltransferase</fullName>
        <ecNumber evidence="9">2.7.7.15</ecNumber>
    </recommendedName>
</protein>
<evidence type="ECO:0000313" key="14">
    <source>
        <dbReference type="RefSeq" id="XP_019053830.1"/>
    </source>
</evidence>
<dbReference type="InterPro" id="IPR014729">
    <property type="entry name" value="Rossmann-like_a/b/a_fold"/>
</dbReference>
<accession>A0A1U8Q6Y0</accession>
<evidence type="ECO:0000256" key="6">
    <source>
        <dbReference type="ARBA" id="ARBA00023209"/>
    </source>
</evidence>
<dbReference type="SUPFAM" id="SSF52374">
    <property type="entry name" value="Nucleotidylyl transferase"/>
    <property type="match status" value="1"/>
</dbReference>
<keyword evidence="4" id="KW-0548">Nucleotidyltransferase</keyword>
<evidence type="ECO:0000256" key="5">
    <source>
        <dbReference type="ARBA" id="ARBA00023098"/>
    </source>
</evidence>
<dbReference type="AlphaFoldDB" id="A0A1U8Q6Y0"/>
<evidence type="ECO:0000256" key="9">
    <source>
        <dbReference type="ARBA" id="ARBA00026101"/>
    </source>
</evidence>
<dbReference type="PANTHER" id="PTHR10739">
    <property type="entry name" value="CYTIDYLYLTRANSFERASE"/>
    <property type="match status" value="1"/>
</dbReference>
<comment type="pathway">
    <text evidence="8">Phospholipid metabolism; phosphatidylcholine biosynthesis; phosphatidylcholine from phosphocholine: step 1/2.</text>
</comment>
<reference evidence="14" key="1">
    <citation type="submission" date="2025-08" db="UniProtKB">
        <authorList>
            <consortium name="RefSeq"/>
        </authorList>
    </citation>
    <scope>IDENTIFICATION</scope>
</reference>
<evidence type="ECO:0000256" key="12">
    <source>
        <dbReference type="SAM" id="MobiDB-lite"/>
    </source>
</evidence>
<dbReference type="InterPro" id="IPR041723">
    <property type="entry name" value="CCT"/>
</dbReference>